<sequence>MRQGAAAEAPCRPVPFLSRGGLVTVPCTTSRPPCLASMRRSPSQPRRGRRRSIEAGALAYAAHRLRAPRPRATALLATSRRSPHRRRCVHGVAPCRRRAPQPRAIAGRHHSPHHCRGPPPLRAASCRATAAPRCQQASRPAAARGLGPCRHSSAPPPTCVRTSAGSLLPPRRWSSSFCFAS</sequence>
<dbReference type="AlphaFoldDB" id="A0A8T0PI44"/>
<keyword evidence="3" id="KW-1185">Reference proteome</keyword>
<name>A0A8T0PI44_PANVG</name>
<evidence type="ECO:0000313" key="3">
    <source>
        <dbReference type="Proteomes" id="UP000823388"/>
    </source>
</evidence>
<organism evidence="2 3">
    <name type="scientific">Panicum virgatum</name>
    <name type="common">Blackwell switchgrass</name>
    <dbReference type="NCBI Taxonomy" id="38727"/>
    <lineage>
        <taxon>Eukaryota</taxon>
        <taxon>Viridiplantae</taxon>
        <taxon>Streptophyta</taxon>
        <taxon>Embryophyta</taxon>
        <taxon>Tracheophyta</taxon>
        <taxon>Spermatophyta</taxon>
        <taxon>Magnoliopsida</taxon>
        <taxon>Liliopsida</taxon>
        <taxon>Poales</taxon>
        <taxon>Poaceae</taxon>
        <taxon>PACMAD clade</taxon>
        <taxon>Panicoideae</taxon>
        <taxon>Panicodae</taxon>
        <taxon>Paniceae</taxon>
        <taxon>Panicinae</taxon>
        <taxon>Panicum</taxon>
        <taxon>Panicum sect. Hiantes</taxon>
    </lineage>
</organism>
<reference evidence="2" key="1">
    <citation type="submission" date="2020-05" db="EMBL/GenBank/DDBJ databases">
        <title>WGS assembly of Panicum virgatum.</title>
        <authorList>
            <person name="Lovell J.T."/>
            <person name="Jenkins J."/>
            <person name="Shu S."/>
            <person name="Juenger T.E."/>
            <person name="Schmutz J."/>
        </authorList>
    </citation>
    <scope>NUCLEOTIDE SEQUENCE</scope>
    <source>
        <strain evidence="2">AP13</strain>
    </source>
</reference>
<dbReference type="EMBL" id="CM029051">
    <property type="protein sequence ID" value="KAG2560765.1"/>
    <property type="molecule type" value="Genomic_DNA"/>
</dbReference>
<protein>
    <submittedName>
        <fullName evidence="2">Uncharacterized protein</fullName>
    </submittedName>
</protein>
<comment type="caution">
    <text evidence="2">The sequence shown here is derived from an EMBL/GenBank/DDBJ whole genome shotgun (WGS) entry which is preliminary data.</text>
</comment>
<feature type="region of interest" description="Disordered" evidence="1">
    <location>
        <begin position="137"/>
        <end position="165"/>
    </location>
</feature>
<accession>A0A8T0PI44</accession>
<proteinExistence type="predicted"/>
<dbReference type="Proteomes" id="UP000823388">
    <property type="component" value="Chromosome 8K"/>
</dbReference>
<evidence type="ECO:0000256" key="1">
    <source>
        <dbReference type="SAM" id="MobiDB-lite"/>
    </source>
</evidence>
<evidence type="ECO:0000313" key="2">
    <source>
        <dbReference type="EMBL" id="KAG2560765.1"/>
    </source>
</evidence>
<gene>
    <name evidence="2" type="ORF">PVAP13_8KG085452</name>
</gene>